<protein>
    <submittedName>
        <fullName evidence="2">Transcriptional regulator, MarR family</fullName>
    </submittedName>
</protein>
<proteinExistence type="predicted"/>
<gene>
    <name evidence="2" type="ORF">AVDCRST_MAG35-980</name>
</gene>
<name>A0A6J4P2D1_9ACTN</name>
<feature type="non-terminal residue" evidence="2">
    <location>
        <position position="154"/>
    </location>
</feature>
<feature type="compositionally biased region" description="Basic residues" evidence="1">
    <location>
        <begin position="130"/>
        <end position="145"/>
    </location>
</feature>
<feature type="non-terminal residue" evidence="2">
    <location>
        <position position="1"/>
    </location>
</feature>
<reference evidence="2" key="1">
    <citation type="submission" date="2020-02" db="EMBL/GenBank/DDBJ databases">
        <authorList>
            <person name="Meier V. D."/>
        </authorList>
    </citation>
    <scope>NUCLEOTIDE SEQUENCE</scope>
    <source>
        <strain evidence="2">AVDCRST_MAG35</strain>
    </source>
</reference>
<feature type="region of interest" description="Disordered" evidence="1">
    <location>
        <begin position="1"/>
        <end position="154"/>
    </location>
</feature>
<dbReference type="AlphaFoldDB" id="A0A6J4P2D1"/>
<sequence length="154" mass="16324">GGRGDDPVAGRAGAGRVARVPRGHADAVGAPRARAGRRRPLDARVRAARAPVGGTRLAAADVGPGRRPGELAQPADPHDRPDGGARPGRAPRVPQRQARGARRDDRGGVPGARRRRPHPRDRCPRAPVRPPHRRAGRLPRRRHGPGRPAPARGL</sequence>
<organism evidence="2">
    <name type="scientific">uncultured Quadrisphaera sp</name>
    <dbReference type="NCBI Taxonomy" id="904978"/>
    <lineage>
        <taxon>Bacteria</taxon>
        <taxon>Bacillati</taxon>
        <taxon>Actinomycetota</taxon>
        <taxon>Actinomycetes</taxon>
        <taxon>Kineosporiales</taxon>
        <taxon>Kineosporiaceae</taxon>
        <taxon>Quadrisphaera</taxon>
        <taxon>environmental samples</taxon>
    </lineage>
</organism>
<evidence type="ECO:0000313" key="2">
    <source>
        <dbReference type="EMBL" id="CAA9402366.1"/>
    </source>
</evidence>
<accession>A0A6J4P2D1</accession>
<feature type="compositionally biased region" description="Low complexity" evidence="1">
    <location>
        <begin position="9"/>
        <end position="33"/>
    </location>
</feature>
<dbReference type="EMBL" id="CADCUY010000201">
    <property type="protein sequence ID" value="CAA9402366.1"/>
    <property type="molecule type" value="Genomic_DNA"/>
</dbReference>
<evidence type="ECO:0000256" key="1">
    <source>
        <dbReference type="SAM" id="MobiDB-lite"/>
    </source>
</evidence>